<dbReference type="Gene3D" id="1.10.287.130">
    <property type="match status" value="1"/>
</dbReference>
<dbReference type="InterPro" id="IPR013727">
    <property type="entry name" value="2CSK_N"/>
</dbReference>
<keyword evidence="8" id="KW-0418">Kinase</keyword>
<dbReference type="GO" id="GO:0005524">
    <property type="term" value="F:ATP binding"/>
    <property type="evidence" value="ECO:0007669"/>
    <property type="project" value="UniProtKB-KW"/>
</dbReference>
<evidence type="ECO:0000256" key="6">
    <source>
        <dbReference type="ARBA" id="ARBA00022692"/>
    </source>
</evidence>
<evidence type="ECO:0000256" key="1">
    <source>
        <dbReference type="ARBA" id="ARBA00000085"/>
    </source>
</evidence>
<evidence type="ECO:0000313" key="15">
    <source>
        <dbReference type="EMBL" id="VVE24642.1"/>
    </source>
</evidence>
<dbReference type="AlphaFoldDB" id="A0A5E4WIH4"/>
<dbReference type="EMBL" id="CABPSH010000008">
    <property type="protein sequence ID" value="VVE24642.1"/>
    <property type="molecule type" value="Genomic_DNA"/>
</dbReference>
<comment type="catalytic activity">
    <reaction evidence="1">
        <text>ATP + protein L-histidine = ADP + protein N-phospho-L-histidine.</text>
        <dbReference type="EC" id="2.7.13.3"/>
    </reaction>
</comment>
<dbReference type="Pfam" id="PF02518">
    <property type="entry name" value="HATPase_c"/>
    <property type="match status" value="1"/>
</dbReference>
<evidence type="ECO:0000256" key="8">
    <source>
        <dbReference type="ARBA" id="ARBA00022777"/>
    </source>
</evidence>
<dbReference type="SMART" id="SM00388">
    <property type="entry name" value="HisKA"/>
    <property type="match status" value="1"/>
</dbReference>
<dbReference type="EC" id="2.7.13.3" evidence="3"/>
<keyword evidence="6 12" id="KW-0812">Transmembrane</keyword>
<dbReference type="InterPro" id="IPR003594">
    <property type="entry name" value="HATPase_dom"/>
</dbReference>
<dbReference type="InterPro" id="IPR036097">
    <property type="entry name" value="HisK_dim/P_sf"/>
</dbReference>
<sequence length="506" mass="53865">MSLRLRAVLIAGVALVVLWAVVAGWMMRGVQANLDRALDERLAMSARMVSGLLARAELSPLASGAGRADWGDVIRVGTDDAMACEIRSVHGAVLARTDGGPQSAERSLPLGFSTMDFEGKRWRIYVLQDDRGYQVMTADGLEKRAALTGALLRAVGVPFMIAVVGGLMALWVGIGRGLSPLETLRSALRRKHADDTAPIDLGRAPTELRPVVSAVNGLLARLTQALAYQRAFTDAAAHELRTPLTAVDTHLQVAEITRGEPARRALHRAGVGVRRLRHTLDQMLTLARAEAPAHSPDECTSVREVLVDVIAAWEATDRGLVPLRVGSLSEWRNGAPVRRGAPRIAFSMSCNDGATPMSRSMLGTAVRNLVDNALRYSPAERSIDVTVGMDEHGQRYCIVVADRGPGLAPEQTTRLGQRFWRGDQGRQQGEGAGLGISIVQAIASRFGATLEFAPRDGGGLLARLSVPVGRCAAPTAPVAPITPIAPIAPFAPFASSTPVAPVMPSD</sequence>
<feature type="domain" description="HAMP" evidence="14">
    <location>
        <begin position="175"/>
        <end position="227"/>
    </location>
</feature>
<dbReference type="Gene3D" id="3.30.565.10">
    <property type="entry name" value="Histidine kinase-like ATPase, C-terminal domain"/>
    <property type="match status" value="1"/>
</dbReference>
<reference evidence="15 16" key="1">
    <citation type="submission" date="2019-08" db="EMBL/GenBank/DDBJ databases">
        <authorList>
            <person name="Peeters C."/>
        </authorList>
    </citation>
    <scope>NUCLEOTIDE SEQUENCE [LARGE SCALE GENOMIC DNA]</scope>
    <source>
        <strain evidence="15 16">LMG 31012</strain>
    </source>
</reference>
<evidence type="ECO:0000259" key="14">
    <source>
        <dbReference type="PROSITE" id="PS50885"/>
    </source>
</evidence>
<comment type="subcellular location">
    <subcellularLocation>
        <location evidence="2">Membrane</location>
        <topology evidence="2">Multi-pass membrane protein</topology>
    </subcellularLocation>
</comment>
<dbReference type="RefSeq" id="WP_150590425.1">
    <property type="nucleotide sequence ID" value="NZ_CABPSH010000008.1"/>
</dbReference>
<keyword evidence="9" id="KW-0067">ATP-binding</keyword>
<dbReference type="InterPro" id="IPR050428">
    <property type="entry name" value="TCS_sensor_his_kinase"/>
</dbReference>
<evidence type="ECO:0000256" key="11">
    <source>
        <dbReference type="ARBA" id="ARBA00023012"/>
    </source>
</evidence>
<evidence type="ECO:0000256" key="7">
    <source>
        <dbReference type="ARBA" id="ARBA00022741"/>
    </source>
</evidence>
<keyword evidence="16" id="KW-1185">Reference proteome</keyword>
<protein>
    <recommendedName>
        <fullName evidence="3">histidine kinase</fullName>
        <ecNumber evidence="3">2.7.13.3</ecNumber>
    </recommendedName>
</protein>
<keyword evidence="10 12" id="KW-1133">Transmembrane helix</keyword>
<evidence type="ECO:0000256" key="12">
    <source>
        <dbReference type="SAM" id="Phobius"/>
    </source>
</evidence>
<name>A0A5E4WIH4_9BURK</name>
<dbReference type="GO" id="GO:0000155">
    <property type="term" value="F:phosphorelay sensor kinase activity"/>
    <property type="evidence" value="ECO:0007669"/>
    <property type="project" value="InterPro"/>
</dbReference>
<dbReference type="InterPro" id="IPR036890">
    <property type="entry name" value="HATPase_C_sf"/>
</dbReference>
<evidence type="ECO:0000256" key="3">
    <source>
        <dbReference type="ARBA" id="ARBA00012438"/>
    </source>
</evidence>
<dbReference type="Pfam" id="PF08521">
    <property type="entry name" value="2CSK_N"/>
    <property type="match status" value="1"/>
</dbReference>
<keyword evidence="11" id="KW-0902">Two-component regulatory system</keyword>
<dbReference type="Pfam" id="PF00512">
    <property type="entry name" value="HisKA"/>
    <property type="match status" value="1"/>
</dbReference>
<evidence type="ECO:0000313" key="16">
    <source>
        <dbReference type="Proteomes" id="UP000400981"/>
    </source>
</evidence>
<keyword evidence="7" id="KW-0547">Nucleotide-binding</keyword>
<dbReference type="PROSITE" id="PS50885">
    <property type="entry name" value="HAMP"/>
    <property type="match status" value="1"/>
</dbReference>
<dbReference type="GO" id="GO:0005886">
    <property type="term" value="C:plasma membrane"/>
    <property type="evidence" value="ECO:0007669"/>
    <property type="project" value="TreeGrafter"/>
</dbReference>
<dbReference type="PANTHER" id="PTHR45436:SF14">
    <property type="entry name" value="SENSOR PROTEIN QSEC"/>
    <property type="match status" value="1"/>
</dbReference>
<dbReference type="PROSITE" id="PS50109">
    <property type="entry name" value="HIS_KIN"/>
    <property type="match status" value="1"/>
</dbReference>
<keyword evidence="5 15" id="KW-0808">Transferase</keyword>
<feature type="transmembrane region" description="Helical" evidence="12">
    <location>
        <begin position="6"/>
        <end position="26"/>
    </location>
</feature>
<gene>
    <name evidence="15" type="primary">qseC_1</name>
    <name evidence="15" type="ORF">PEP31012_03338</name>
</gene>
<dbReference type="InterPro" id="IPR003660">
    <property type="entry name" value="HAMP_dom"/>
</dbReference>
<accession>A0A5E4WIH4</accession>
<dbReference type="SUPFAM" id="SSF47384">
    <property type="entry name" value="Homodimeric domain of signal transducing histidine kinase"/>
    <property type="match status" value="1"/>
</dbReference>
<feature type="transmembrane region" description="Helical" evidence="12">
    <location>
        <begin position="150"/>
        <end position="174"/>
    </location>
</feature>
<evidence type="ECO:0000256" key="9">
    <source>
        <dbReference type="ARBA" id="ARBA00022840"/>
    </source>
</evidence>
<dbReference type="Proteomes" id="UP000400981">
    <property type="component" value="Unassembled WGS sequence"/>
</dbReference>
<keyword evidence="12" id="KW-0472">Membrane</keyword>
<organism evidence="15 16">
    <name type="scientific">Pandoraea eparura</name>
    <dbReference type="NCBI Taxonomy" id="2508291"/>
    <lineage>
        <taxon>Bacteria</taxon>
        <taxon>Pseudomonadati</taxon>
        <taxon>Pseudomonadota</taxon>
        <taxon>Betaproteobacteria</taxon>
        <taxon>Burkholderiales</taxon>
        <taxon>Burkholderiaceae</taxon>
        <taxon>Pandoraea</taxon>
    </lineage>
</organism>
<evidence type="ECO:0000256" key="10">
    <source>
        <dbReference type="ARBA" id="ARBA00022989"/>
    </source>
</evidence>
<evidence type="ECO:0000256" key="2">
    <source>
        <dbReference type="ARBA" id="ARBA00004141"/>
    </source>
</evidence>
<keyword evidence="4" id="KW-0597">Phosphoprotein</keyword>
<proteinExistence type="predicted"/>
<dbReference type="InterPro" id="IPR003661">
    <property type="entry name" value="HisK_dim/P_dom"/>
</dbReference>
<dbReference type="OrthoDB" id="8554694at2"/>
<evidence type="ECO:0000256" key="5">
    <source>
        <dbReference type="ARBA" id="ARBA00022679"/>
    </source>
</evidence>
<dbReference type="SUPFAM" id="SSF55874">
    <property type="entry name" value="ATPase domain of HSP90 chaperone/DNA topoisomerase II/histidine kinase"/>
    <property type="match status" value="1"/>
</dbReference>
<dbReference type="PANTHER" id="PTHR45436">
    <property type="entry name" value="SENSOR HISTIDINE KINASE YKOH"/>
    <property type="match status" value="1"/>
</dbReference>
<evidence type="ECO:0000259" key="13">
    <source>
        <dbReference type="PROSITE" id="PS50109"/>
    </source>
</evidence>
<evidence type="ECO:0000256" key="4">
    <source>
        <dbReference type="ARBA" id="ARBA00022553"/>
    </source>
</evidence>
<dbReference type="CDD" id="cd00082">
    <property type="entry name" value="HisKA"/>
    <property type="match status" value="1"/>
</dbReference>
<dbReference type="SMART" id="SM00387">
    <property type="entry name" value="HATPase_c"/>
    <property type="match status" value="1"/>
</dbReference>
<feature type="domain" description="Histidine kinase" evidence="13">
    <location>
        <begin position="235"/>
        <end position="470"/>
    </location>
</feature>
<dbReference type="InterPro" id="IPR005467">
    <property type="entry name" value="His_kinase_dom"/>
</dbReference>